<sequence length="31" mass="3451">MEEKPKRSILQGLLILAVIGIVVTVAINYLR</sequence>
<name>A0A4Q7VV28_9BURK</name>
<keyword evidence="1" id="KW-0812">Transmembrane</keyword>
<reference evidence="2 3" key="1">
    <citation type="submission" date="2019-02" db="EMBL/GenBank/DDBJ databases">
        <title>Genomic Encyclopedia of Type Strains, Phase IV (KMG-IV): sequencing the most valuable type-strain genomes for metagenomic binning, comparative biology and taxonomic classification.</title>
        <authorList>
            <person name="Goeker M."/>
        </authorList>
    </citation>
    <scope>NUCLEOTIDE SEQUENCE [LARGE SCALE GENOMIC DNA]</scope>
    <source>
        <strain evidence="2 3">DSM 23814</strain>
    </source>
</reference>
<dbReference type="Proteomes" id="UP000293398">
    <property type="component" value="Unassembled WGS sequence"/>
</dbReference>
<evidence type="ECO:0000256" key="1">
    <source>
        <dbReference type="SAM" id="Phobius"/>
    </source>
</evidence>
<keyword evidence="1" id="KW-0472">Membrane</keyword>
<proteinExistence type="predicted"/>
<comment type="caution">
    <text evidence="2">The sequence shown here is derived from an EMBL/GenBank/DDBJ whole genome shotgun (WGS) entry which is preliminary data.</text>
</comment>
<accession>A0A4Q7VV28</accession>
<evidence type="ECO:0000313" key="2">
    <source>
        <dbReference type="EMBL" id="RZU00149.1"/>
    </source>
</evidence>
<keyword evidence="3" id="KW-1185">Reference proteome</keyword>
<protein>
    <submittedName>
        <fullName evidence="2">Uncharacterized protein</fullName>
    </submittedName>
</protein>
<dbReference type="EMBL" id="SHKO01000001">
    <property type="protein sequence ID" value="RZU00149.1"/>
    <property type="molecule type" value="Genomic_DNA"/>
</dbReference>
<organism evidence="2 3">
    <name type="scientific">Advenella incenata</name>
    <dbReference type="NCBI Taxonomy" id="267800"/>
    <lineage>
        <taxon>Bacteria</taxon>
        <taxon>Pseudomonadati</taxon>
        <taxon>Pseudomonadota</taxon>
        <taxon>Betaproteobacteria</taxon>
        <taxon>Burkholderiales</taxon>
        <taxon>Alcaligenaceae</taxon>
    </lineage>
</organism>
<keyword evidence="1" id="KW-1133">Transmembrane helix</keyword>
<gene>
    <name evidence="2" type="ORF">EV681_1957</name>
</gene>
<dbReference type="AlphaFoldDB" id="A0A4Q7VV28"/>
<feature type="transmembrane region" description="Helical" evidence="1">
    <location>
        <begin position="12"/>
        <end position="30"/>
    </location>
</feature>
<evidence type="ECO:0000313" key="3">
    <source>
        <dbReference type="Proteomes" id="UP000293398"/>
    </source>
</evidence>